<evidence type="ECO:0008006" key="5">
    <source>
        <dbReference type="Google" id="ProtNLM"/>
    </source>
</evidence>
<dbReference type="PROSITE" id="PS51155">
    <property type="entry name" value="CHIT_BIND_RR_2"/>
    <property type="match status" value="1"/>
</dbReference>
<proteinExistence type="predicted"/>
<accession>A0A8K0P7R2</accession>
<dbReference type="GO" id="GO:0005615">
    <property type="term" value="C:extracellular space"/>
    <property type="evidence" value="ECO:0007669"/>
    <property type="project" value="TreeGrafter"/>
</dbReference>
<dbReference type="Pfam" id="PF00379">
    <property type="entry name" value="Chitin_bind_4"/>
    <property type="match status" value="1"/>
</dbReference>
<sequence>VLFFVVAAATTSLAFPGGHFYGAAPIAAPHVDYYAYPKYNYDYAVHDLHTGDVKTQWETRDGDVVKGSYRLNDPDGTIRQVDYTADKHNGFNAVVKKIGKSVHPEPVHQYGGHYGGAHLGGALVGGHLAGGHLGGASYVGGYNHAAVGHFGGHHY</sequence>
<evidence type="ECO:0000256" key="1">
    <source>
        <dbReference type="ARBA" id="ARBA00022460"/>
    </source>
</evidence>
<organism evidence="3 4">
    <name type="scientific">Ladona fulva</name>
    <name type="common">Scarce chaser dragonfly</name>
    <name type="synonym">Libellula fulva</name>
    <dbReference type="NCBI Taxonomy" id="123851"/>
    <lineage>
        <taxon>Eukaryota</taxon>
        <taxon>Metazoa</taxon>
        <taxon>Ecdysozoa</taxon>
        <taxon>Arthropoda</taxon>
        <taxon>Hexapoda</taxon>
        <taxon>Insecta</taxon>
        <taxon>Pterygota</taxon>
        <taxon>Palaeoptera</taxon>
        <taxon>Odonata</taxon>
        <taxon>Epiprocta</taxon>
        <taxon>Anisoptera</taxon>
        <taxon>Libelluloidea</taxon>
        <taxon>Libellulidae</taxon>
        <taxon>Ladona</taxon>
    </lineage>
</organism>
<dbReference type="InterPro" id="IPR000618">
    <property type="entry name" value="Insect_cuticle"/>
</dbReference>
<dbReference type="InterPro" id="IPR051217">
    <property type="entry name" value="Insect_Cuticle_Struc_Prot"/>
</dbReference>
<reference evidence="3" key="2">
    <citation type="submission" date="2017-10" db="EMBL/GenBank/DDBJ databases">
        <title>Ladona fulva Genome sequencing and assembly.</title>
        <authorList>
            <person name="Murali S."/>
            <person name="Richards S."/>
            <person name="Bandaranaike D."/>
            <person name="Bellair M."/>
            <person name="Blankenburg K."/>
            <person name="Chao H."/>
            <person name="Dinh H."/>
            <person name="Doddapaneni H."/>
            <person name="Dugan-Rocha S."/>
            <person name="Elkadiri S."/>
            <person name="Gnanaolivu R."/>
            <person name="Hernandez B."/>
            <person name="Skinner E."/>
            <person name="Javaid M."/>
            <person name="Lee S."/>
            <person name="Li M."/>
            <person name="Ming W."/>
            <person name="Munidasa M."/>
            <person name="Muniz J."/>
            <person name="Nguyen L."/>
            <person name="Hughes D."/>
            <person name="Osuji N."/>
            <person name="Pu L.-L."/>
            <person name="Puazo M."/>
            <person name="Qu C."/>
            <person name="Quiroz J."/>
            <person name="Raj R."/>
            <person name="Weissenberger G."/>
            <person name="Xin Y."/>
            <person name="Zou X."/>
            <person name="Han Y."/>
            <person name="Worley K."/>
            <person name="Muzny D."/>
            <person name="Gibbs R."/>
        </authorList>
    </citation>
    <scope>NUCLEOTIDE SEQUENCE</scope>
    <source>
        <strain evidence="3">Sampled in the wild</strain>
    </source>
</reference>
<dbReference type="EMBL" id="KZ309112">
    <property type="protein sequence ID" value="KAG8237006.1"/>
    <property type="molecule type" value="Genomic_DNA"/>
</dbReference>
<dbReference type="InterPro" id="IPR031311">
    <property type="entry name" value="CHIT_BIND_RR_consensus"/>
</dbReference>
<keyword evidence="4" id="KW-1185">Reference proteome</keyword>
<protein>
    <recommendedName>
        <fullName evidence="5">Cuticle protein 19</fullName>
    </recommendedName>
</protein>
<dbReference type="AlphaFoldDB" id="A0A8K0P7R2"/>
<dbReference type="PANTHER" id="PTHR12236">
    <property type="entry name" value="STRUCTURAL CONTITUENT OF CUTICLE"/>
    <property type="match status" value="1"/>
</dbReference>
<evidence type="ECO:0000313" key="4">
    <source>
        <dbReference type="Proteomes" id="UP000792457"/>
    </source>
</evidence>
<gene>
    <name evidence="3" type="ORF">J437_LFUL017422</name>
</gene>
<dbReference type="Proteomes" id="UP000792457">
    <property type="component" value="Unassembled WGS sequence"/>
</dbReference>
<dbReference type="OrthoDB" id="6382835at2759"/>
<dbReference type="PRINTS" id="PR00947">
    <property type="entry name" value="CUTICLE"/>
</dbReference>
<name>A0A8K0P7R2_LADFU</name>
<feature type="non-terminal residue" evidence="3">
    <location>
        <position position="1"/>
    </location>
</feature>
<reference evidence="3" key="1">
    <citation type="submission" date="2013-04" db="EMBL/GenBank/DDBJ databases">
        <authorList>
            <person name="Qu J."/>
            <person name="Murali S.C."/>
            <person name="Bandaranaike D."/>
            <person name="Bellair M."/>
            <person name="Blankenburg K."/>
            <person name="Chao H."/>
            <person name="Dinh H."/>
            <person name="Doddapaneni H."/>
            <person name="Downs B."/>
            <person name="Dugan-Rocha S."/>
            <person name="Elkadiri S."/>
            <person name="Gnanaolivu R.D."/>
            <person name="Hernandez B."/>
            <person name="Javaid M."/>
            <person name="Jayaseelan J.C."/>
            <person name="Lee S."/>
            <person name="Li M."/>
            <person name="Ming W."/>
            <person name="Munidasa M."/>
            <person name="Muniz J."/>
            <person name="Nguyen L."/>
            <person name="Ongeri F."/>
            <person name="Osuji N."/>
            <person name="Pu L.-L."/>
            <person name="Puazo M."/>
            <person name="Qu C."/>
            <person name="Quiroz J."/>
            <person name="Raj R."/>
            <person name="Weissenberger G."/>
            <person name="Xin Y."/>
            <person name="Zou X."/>
            <person name="Han Y."/>
            <person name="Richards S."/>
            <person name="Worley K."/>
            <person name="Muzny D."/>
            <person name="Gibbs R."/>
        </authorList>
    </citation>
    <scope>NUCLEOTIDE SEQUENCE</scope>
    <source>
        <strain evidence="3">Sampled in the wild</strain>
    </source>
</reference>
<evidence type="ECO:0000313" key="3">
    <source>
        <dbReference type="EMBL" id="KAG8237006.1"/>
    </source>
</evidence>
<dbReference type="PROSITE" id="PS00233">
    <property type="entry name" value="CHIT_BIND_RR_1"/>
    <property type="match status" value="1"/>
</dbReference>
<comment type="caution">
    <text evidence="3">The sequence shown here is derived from an EMBL/GenBank/DDBJ whole genome shotgun (WGS) entry which is preliminary data.</text>
</comment>
<keyword evidence="1 2" id="KW-0193">Cuticle</keyword>
<dbReference type="PANTHER" id="PTHR12236:SF95">
    <property type="entry name" value="CUTICULAR PROTEIN 76BD, ISOFORM C-RELATED"/>
    <property type="match status" value="1"/>
</dbReference>
<dbReference type="GO" id="GO:0042302">
    <property type="term" value="F:structural constituent of cuticle"/>
    <property type="evidence" value="ECO:0007669"/>
    <property type="project" value="UniProtKB-UniRule"/>
</dbReference>
<dbReference type="GO" id="GO:0031012">
    <property type="term" value="C:extracellular matrix"/>
    <property type="evidence" value="ECO:0007669"/>
    <property type="project" value="TreeGrafter"/>
</dbReference>
<evidence type="ECO:0000256" key="2">
    <source>
        <dbReference type="PROSITE-ProRule" id="PRU00497"/>
    </source>
</evidence>